<evidence type="ECO:0000256" key="4">
    <source>
        <dbReference type="ARBA" id="ARBA00022679"/>
    </source>
</evidence>
<keyword evidence="8" id="KW-0862">Zinc</keyword>
<keyword evidence="7" id="KW-0833">Ubl conjugation pathway</keyword>
<feature type="compositionally biased region" description="Polar residues" evidence="10">
    <location>
        <begin position="362"/>
        <end position="371"/>
    </location>
</feature>
<dbReference type="InterPro" id="IPR001841">
    <property type="entry name" value="Znf_RING"/>
</dbReference>
<dbReference type="PANTHER" id="PTHR45931:SF3">
    <property type="entry name" value="RING ZINC FINGER-CONTAINING PROTEIN"/>
    <property type="match status" value="1"/>
</dbReference>
<proteinExistence type="predicted"/>
<dbReference type="Pfam" id="PF14369">
    <property type="entry name" value="Zn_ribbon_19"/>
    <property type="match status" value="1"/>
</dbReference>
<dbReference type="EMBL" id="ATLV01016287">
    <property type="status" value="NOT_ANNOTATED_CDS"/>
    <property type="molecule type" value="Genomic_DNA"/>
</dbReference>
<feature type="compositionally biased region" description="Polar residues" evidence="10">
    <location>
        <begin position="430"/>
        <end position="442"/>
    </location>
</feature>
<evidence type="ECO:0000313" key="12">
    <source>
        <dbReference type="EMBL" id="KFB41206.1"/>
    </source>
</evidence>
<dbReference type="SMART" id="SM00184">
    <property type="entry name" value="RING"/>
    <property type="match status" value="1"/>
</dbReference>
<dbReference type="VEuPathDB" id="VectorBase:ASIC008771"/>
<dbReference type="GO" id="GO:0008270">
    <property type="term" value="F:zinc ion binding"/>
    <property type="evidence" value="ECO:0007669"/>
    <property type="project" value="UniProtKB-KW"/>
</dbReference>
<dbReference type="OrthoDB" id="8062037at2759"/>
<comment type="catalytic activity">
    <reaction evidence="1">
        <text>S-ubiquitinyl-[E2 ubiquitin-conjugating enzyme]-L-cysteine + [acceptor protein]-L-lysine = [E2 ubiquitin-conjugating enzyme]-L-cysteine + N(6)-ubiquitinyl-[acceptor protein]-L-lysine.</text>
        <dbReference type="EC" id="2.3.2.27"/>
    </reaction>
</comment>
<dbReference type="STRING" id="74873.A0A084VTB2"/>
<keyword evidence="6 9" id="KW-0863">Zinc-finger</keyword>
<dbReference type="GO" id="GO:0061630">
    <property type="term" value="F:ubiquitin protein ligase activity"/>
    <property type="evidence" value="ECO:0007669"/>
    <property type="project" value="UniProtKB-EC"/>
</dbReference>
<feature type="region of interest" description="Disordered" evidence="10">
    <location>
        <begin position="92"/>
        <end position="182"/>
    </location>
</feature>
<evidence type="ECO:0000259" key="11">
    <source>
        <dbReference type="PROSITE" id="PS50089"/>
    </source>
</evidence>
<dbReference type="CDD" id="cd16667">
    <property type="entry name" value="RING-H2_RNF126-like"/>
    <property type="match status" value="1"/>
</dbReference>
<protein>
    <recommendedName>
        <fullName evidence="3">RING-type E3 ubiquitin transferase</fullName>
        <ecNumber evidence="3">2.3.2.27</ecNumber>
    </recommendedName>
</protein>
<dbReference type="FunFam" id="3.30.40.10:FF:000069">
    <property type="entry name" value="E3 ubiquitin-protein ligase RNF115"/>
    <property type="match status" value="1"/>
</dbReference>
<dbReference type="PROSITE" id="PS50089">
    <property type="entry name" value="ZF_RING_2"/>
    <property type="match status" value="1"/>
</dbReference>
<dbReference type="InterPro" id="IPR013083">
    <property type="entry name" value="Znf_RING/FYVE/PHD"/>
</dbReference>
<evidence type="ECO:0000256" key="5">
    <source>
        <dbReference type="ARBA" id="ARBA00022723"/>
    </source>
</evidence>
<evidence type="ECO:0000256" key="3">
    <source>
        <dbReference type="ARBA" id="ARBA00012483"/>
    </source>
</evidence>
<evidence type="ECO:0000256" key="7">
    <source>
        <dbReference type="ARBA" id="ARBA00022786"/>
    </source>
</evidence>
<dbReference type="EMBL" id="KE525074">
    <property type="protein sequence ID" value="KFB41206.1"/>
    <property type="molecule type" value="Genomic_DNA"/>
</dbReference>
<dbReference type="GO" id="GO:0005634">
    <property type="term" value="C:nucleus"/>
    <property type="evidence" value="ECO:0007669"/>
    <property type="project" value="TreeGrafter"/>
</dbReference>
<comment type="pathway">
    <text evidence="2">Protein modification; protein ubiquitination.</text>
</comment>
<dbReference type="GO" id="GO:0000209">
    <property type="term" value="P:protein polyubiquitination"/>
    <property type="evidence" value="ECO:0007669"/>
    <property type="project" value="UniProtKB-ARBA"/>
</dbReference>
<dbReference type="Proteomes" id="UP000030765">
    <property type="component" value="Unassembled WGS sequence"/>
</dbReference>
<feature type="region of interest" description="Disordered" evidence="10">
    <location>
        <begin position="386"/>
        <end position="457"/>
    </location>
</feature>
<dbReference type="OMA" id="SEFTCPH"/>
<evidence type="ECO:0000256" key="9">
    <source>
        <dbReference type="PROSITE-ProRule" id="PRU00175"/>
    </source>
</evidence>
<reference evidence="12 14" key="1">
    <citation type="journal article" date="2014" name="BMC Genomics">
        <title>Genome sequence of Anopheles sinensis provides insight into genetics basis of mosquito competence for malaria parasites.</title>
        <authorList>
            <person name="Zhou D."/>
            <person name="Zhang D."/>
            <person name="Ding G."/>
            <person name="Shi L."/>
            <person name="Hou Q."/>
            <person name="Ye Y."/>
            <person name="Xu Y."/>
            <person name="Zhou H."/>
            <person name="Xiong C."/>
            <person name="Li S."/>
            <person name="Yu J."/>
            <person name="Hong S."/>
            <person name="Yu X."/>
            <person name="Zou P."/>
            <person name="Chen C."/>
            <person name="Chang X."/>
            <person name="Wang W."/>
            <person name="Lv Y."/>
            <person name="Sun Y."/>
            <person name="Ma L."/>
            <person name="Shen B."/>
            <person name="Zhu C."/>
        </authorList>
    </citation>
    <scope>NUCLEOTIDE SEQUENCE [LARGE SCALE GENOMIC DNA]</scope>
</reference>
<dbReference type="SUPFAM" id="SSF57850">
    <property type="entry name" value="RING/U-box"/>
    <property type="match status" value="1"/>
</dbReference>
<evidence type="ECO:0000256" key="8">
    <source>
        <dbReference type="ARBA" id="ARBA00022833"/>
    </source>
</evidence>
<keyword evidence="4" id="KW-0808">Transferase</keyword>
<dbReference type="Pfam" id="PF13639">
    <property type="entry name" value="zf-RING_2"/>
    <property type="match status" value="1"/>
</dbReference>
<feature type="compositionally biased region" description="Low complexity" evidence="10">
    <location>
        <begin position="321"/>
        <end position="361"/>
    </location>
</feature>
<evidence type="ECO:0000256" key="1">
    <source>
        <dbReference type="ARBA" id="ARBA00000900"/>
    </source>
</evidence>
<sequence>MEALVENTATTPRFYCHTCNIEISSISSEFTCPRCSQGFIEELPALPASSPPPLQDLGQPSGEYGNPLNEASQAIRLAGEIFTNTLLSPFFRNHNDPRDGDEAGASSSAGNGDHAMYTLEDIPIDGGSQPSGPSGAGGPSGLDGGEGAAGGSGSSGAGGVTLFGGDPRPSMRFPGRRGSRRRGMQNINHVDHILREILISVSGGANGGAAGGPMFFMGNPGDYAWGREGIDTIVTQLLNQMDNTGPPPLEKERIAEIPTVTINAEQVERKLQCSVCFEDFVIDESVRKLPCMHVYHDPCIIPWLELHGTCPICRKSLTPEQSQASPQSQSQQTQENSTGTPPEESSEPSQQPQEQRPQPQQLTPSSQNQQGVITFRIRPSMTNMVVEMGPSGVSSSSLPQAGSNVPRMVPTPGSAFTRRPNVPSAGAPSSRGSRTTNEPGNSNRDDDGNIDNTLDLD</sequence>
<dbReference type="PANTHER" id="PTHR45931">
    <property type="entry name" value="SI:CH211-59O9.10"/>
    <property type="match status" value="1"/>
</dbReference>
<feature type="region of interest" description="Disordered" evidence="10">
    <location>
        <begin position="47"/>
        <end position="66"/>
    </location>
</feature>
<keyword evidence="5" id="KW-0479">Metal-binding</keyword>
<dbReference type="GO" id="GO:0006511">
    <property type="term" value="P:ubiquitin-dependent protein catabolic process"/>
    <property type="evidence" value="ECO:0007669"/>
    <property type="project" value="TreeGrafter"/>
</dbReference>
<dbReference type="InterPro" id="IPR039525">
    <property type="entry name" value="RNF126-like_zinc-ribbon"/>
</dbReference>
<accession>A0A084VTB2</accession>
<gene>
    <name evidence="12" type="ORF">ZHAS_00008771</name>
</gene>
<feature type="region of interest" description="Disordered" evidence="10">
    <location>
        <begin position="321"/>
        <end position="371"/>
    </location>
</feature>
<evidence type="ECO:0000256" key="2">
    <source>
        <dbReference type="ARBA" id="ARBA00004906"/>
    </source>
</evidence>
<evidence type="ECO:0000256" key="10">
    <source>
        <dbReference type="SAM" id="MobiDB-lite"/>
    </source>
</evidence>
<dbReference type="VEuPathDB" id="VectorBase:ASIS008892"/>
<organism evidence="12">
    <name type="scientific">Anopheles sinensis</name>
    <name type="common">Mosquito</name>
    <dbReference type="NCBI Taxonomy" id="74873"/>
    <lineage>
        <taxon>Eukaryota</taxon>
        <taxon>Metazoa</taxon>
        <taxon>Ecdysozoa</taxon>
        <taxon>Arthropoda</taxon>
        <taxon>Hexapoda</taxon>
        <taxon>Insecta</taxon>
        <taxon>Pterygota</taxon>
        <taxon>Neoptera</taxon>
        <taxon>Endopterygota</taxon>
        <taxon>Diptera</taxon>
        <taxon>Nematocera</taxon>
        <taxon>Culicoidea</taxon>
        <taxon>Culicidae</taxon>
        <taxon>Anophelinae</taxon>
        <taxon>Anopheles</taxon>
    </lineage>
</organism>
<feature type="compositionally biased region" description="Gly residues" evidence="10">
    <location>
        <begin position="134"/>
        <end position="162"/>
    </location>
</feature>
<dbReference type="EnsemblMetazoa" id="ASIC008771-RA">
    <property type="protein sequence ID" value="ASIC008771-PA"/>
    <property type="gene ID" value="ASIC008771"/>
</dbReference>
<dbReference type="Gene3D" id="3.30.40.10">
    <property type="entry name" value="Zinc/RING finger domain, C3HC4 (zinc finger)"/>
    <property type="match status" value="1"/>
</dbReference>
<dbReference type="AlphaFoldDB" id="A0A084VTB2"/>
<reference evidence="13" key="2">
    <citation type="submission" date="2020-05" db="UniProtKB">
        <authorList>
            <consortium name="EnsemblMetazoa"/>
        </authorList>
    </citation>
    <scope>IDENTIFICATION</scope>
</reference>
<feature type="compositionally biased region" description="Polar residues" evidence="10">
    <location>
        <begin position="392"/>
        <end position="403"/>
    </location>
</feature>
<evidence type="ECO:0000313" key="13">
    <source>
        <dbReference type="EnsemblMetazoa" id="ASIC008771-PA"/>
    </source>
</evidence>
<evidence type="ECO:0000313" key="14">
    <source>
        <dbReference type="Proteomes" id="UP000030765"/>
    </source>
</evidence>
<feature type="domain" description="RING-type" evidence="11">
    <location>
        <begin position="273"/>
        <end position="314"/>
    </location>
</feature>
<keyword evidence="14" id="KW-1185">Reference proteome</keyword>
<name>A0A084VTB2_ANOSI</name>
<evidence type="ECO:0000256" key="6">
    <source>
        <dbReference type="ARBA" id="ARBA00022771"/>
    </source>
</evidence>
<dbReference type="InterPro" id="IPR051834">
    <property type="entry name" value="RING_finger_E3_ligase"/>
</dbReference>
<dbReference type="EC" id="2.3.2.27" evidence="3"/>